<gene>
    <name evidence="1" type="ORF">S03H2_60371</name>
</gene>
<evidence type="ECO:0000313" key="1">
    <source>
        <dbReference type="EMBL" id="GAH88855.1"/>
    </source>
</evidence>
<dbReference type="AlphaFoldDB" id="X1K5D5"/>
<name>X1K5D5_9ZZZZ</name>
<reference evidence="1" key="1">
    <citation type="journal article" date="2014" name="Front. Microbiol.">
        <title>High frequency of phylogenetically diverse reductive dehalogenase-homologous genes in deep subseafloor sedimentary metagenomes.</title>
        <authorList>
            <person name="Kawai M."/>
            <person name="Futagami T."/>
            <person name="Toyoda A."/>
            <person name="Takaki Y."/>
            <person name="Nishi S."/>
            <person name="Hori S."/>
            <person name="Arai W."/>
            <person name="Tsubouchi T."/>
            <person name="Morono Y."/>
            <person name="Uchiyama I."/>
            <person name="Ito T."/>
            <person name="Fujiyama A."/>
            <person name="Inagaki F."/>
            <person name="Takami H."/>
        </authorList>
    </citation>
    <scope>NUCLEOTIDE SEQUENCE</scope>
    <source>
        <strain evidence="1">Expedition CK06-06</strain>
    </source>
</reference>
<dbReference type="EMBL" id="BARU01038895">
    <property type="protein sequence ID" value="GAH88855.1"/>
    <property type="molecule type" value="Genomic_DNA"/>
</dbReference>
<accession>X1K5D5</accession>
<protein>
    <submittedName>
        <fullName evidence="1">Uncharacterized protein</fullName>
    </submittedName>
</protein>
<feature type="non-terminal residue" evidence="1">
    <location>
        <position position="1"/>
    </location>
</feature>
<organism evidence="1">
    <name type="scientific">marine sediment metagenome</name>
    <dbReference type="NCBI Taxonomy" id="412755"/>
    <lineage>
        <taxon>unclassified sequences</taxon>
        <taxon>metagenomes</taxon>
        <taxon>ecological metagenomes</taxon>
    </lineage>
</organism>
<proteinExistence type="predicted"/>
<sequence length="48" mass="5191">NFGLGFFTMKAITLPIVVDNPAIKLNKNANRKSSNAVITNLGNSKLMN</sequence>
<comment type="caution">
    <text evidence="1">The sequence shown here is derived from an EMBL/GenBank/DDBJ whole genome shotgun (WGS) entry which is preliminary data.</text>
</comment>